<keyword evidence="12" id="KW-1185">Reference proteome</keyword>
<dbReference type="InterPro" id="IPR021067">
    <property type="entry name" value="Glycosyltransferase"/>
</dbReference>
<evidence type="ECO:0000313" key="10">
    <source>
        <dbReference type="EMBL" id="KAE9349308.1"/>
    </source>
</evidence>
<evidence type="ECO:0000313" key="15">
    <source>
        <dbReference type="Proteomes" id="UP000440732"/>
    </source>
</evidence>
<evidence type="ECO:0000313" key="11">
    <source>
        <dbReference type="Proteomes" id="UP000429523"/>
    </source>
</evidence>
<evidence type="ECO:0000313" key="20">
    <source>
        <dbReference type="Proteomes" id="UP000488956"/>
    </source>
</evidence>
<dbReference type="Proteomes" id="UP000441208">
    <property type="component" value="Unassembled WGS sequence"/>
</dbReference>
<dbReference type="EMBL" id="QXGA01000280">
    <property type="protein sequence ID" value="KAE9148633.1"/>
    <property type="molecule type" value="Genomic_DNA"/>
</dbReference>
<sequence length="102" mass="11767">MAALRLLVRQRHAERKVLIDSHTPWLWDGEEFLRSANNSTPGYDLYSPSRLGNVVYHNYAKKPASFWASPMDPEEKELGIEENVLKPLHIAELHTVSVFMSY</sequence>
<dbReference type="Proteomes" id="UP000437068">
    <property type="component" value="Unassembled WGS sequence"/>
</dbReference>
<dbReference type="EMBL" id="QXGF01000312">
    <property type="protein sequence ID" value="KAE8942326.1"/>
    <property type="molecule type" value="Genomic_DNA"/>
</dbReference>
<evidence type="ECO:0000313" key="17">
    <source>
        <dbReference type="Proteomes" id="UP000460718"/>
    </source>
</evidence>
<evidence type="ECO:0000313" key="6">
    <source>
        <dbReference type="EMBL" id="KAE9219994.1"/>
    </source>
</evidence>
<dbReference type="OrthoDB" id="10525238at2759"/>
<dbReference type="Proteomes" id="UP000433483">
    <property type="component" value="Unassembled WGS sequence"/>
</dbReference>
<organism evidence="3 16">
    <name type="scientific">Phytophthora fragariae</name>
    <dbReference type="NCBI Taxonomy" id="53985"/>
    <lineage>
        <taxon>Eukaryota</taxon>
        <taxon>Sar</taxon>
        <taxon>Stramenopiles</taxon>
        <taxon>Oomycota</taxon>
        <taxon>Peronosporomycetes</taxon>
        <taxon>Peronosporales</taxon>
        <taxon>Peronosporaceae</taxon>
        <taxon>Phytophthora</taxon>
    </lineage>
</organism>
<evidence type="ECO:0000313" key="12">
    <source>
        <dbReference type="Proteomes" id="UP000433483"/>
    </source>
</evidence>
<evidence type="ECO:0000313" key="9">
    <source>
        <dbReference type="EMBL" id="KAE9317415.1"/>
    </source>
</evidence>
<dbReference type="PANTHER" id="PTHR34496:SF6">
    <property type="entry name" value="GLYCOSYLTRANSFERASE 2-LIKE DOMAIN-CONTAINING PROTEIN"/>
    <property type="match status" value="1"/>
</dbReference>
<evidence type="ECO:0000313" key="5">
    <source>
        <dbReference type="EMBL" id="KAE9148633.1"/>
    </source>
</evidence>
<dbReference type="EMBL" id="QXFY01000284">
    <property type="protein sequence ID" value="KAE9349308.1"/>
    <property type="molecule type" value="Genomic_DNA"/>
</dbReference>
<dbReference type="PANTHER" id="PTHR34496">
    <property type="entry name" value="GLCNAC TRANSFERASE-RELATED"/>
    <property type="match status" value="1"/>
</dbReference>
<proteinExistence type="predicted"/>
<evidence type="ECO:0000313" key="7">
    <source>
        <dbReference type="EMBL" id="KAE9242124.1"/>
    </source>
</evidence>
<evidence type="ECO:0000313" key="4">
    <source>
        <dbReference type="EMBL" id="KAE9123463.1"/>
    </source>
</evidence>
<dbReference type="Proteomes" id="UP000440367">
    <property type="component" value="Unassembled WGS sequence"/>
</dbReference>
<dbReference type="Pfam" id="PF11397">
    <property type="entry name" value="GlcNAc"/>
    <property type="match status" value="1"/>
</dbReference>
<dbReference type="EMBL" id="QXGE01000281">
    <property type="protein sequence ID" value="KAE9317415.1"/>
    <property type="molecule type" value="Genomic_DNA"/>
</dbReference>
<accession>A0A6A3SR15</accession>
<dbReference type="EMBL" id="QXFX01000254">
    <property type="protein sequence ID" value="KAE9123463.1"/>
    <property type="molecule type" value="Genomic_DNA"/>
</dbReference>
<evidence type="ECO:0000313" key="19">
    <source>
        <dbReference type="Proteomes" id="UP000486351"/>
    </source>
</evidence>
<name>A0A6A3SR15_9STRA</name>
<evidence type="ECO:0000313" key="14">
    <source>
        <dbReference type="Proteomes" id="UP000440367"/>
    </source>
</evidence>
<dbReference type="EMBL" id="QXGC01000276">
    <property type="protein sequence ID" value="KAE9242154.1"/>
    <property type="molecule type" value="Genomic_DNA"/>
</dbReference>
<dbReference type="Proteomes" id="UP000488956">
    <property type="component" value="Unassembled WGS sequence"/>
</dbReference>
<dbReference type="EMBL" id="QXGB01000310">
    <property type="protein sequence ID" value="KAE9219994.1"/>
    <property type="molecule type" value="Genomic_DNA"/>
</dbReference>
<dbReference type="EMBL" id="QXFZ01000320">
    <property type="protein sequence ID" value="KAE9121255.1"/>
    <property type="molecule type" value="Genomic_DNA"/>
</dbReference>
<evidence type="ECO:0000313" key="3">
    <source>
        <dbReference type="EMBL" id="KAE9121255.1"/>
    </source>
</evidence>
<dbReference type="Proteomes" id="UP000460718">
    <property type="component" value="Unassembled WGS sequence"/>
</dbReference>
<evidence type="ECO:0000313" key="18">
    <source>
        <dbReference type="Proteomes" id="UP000476176"/>
    </source>
</evidence>
<dbReference type="EMBL" id="QXFW01000334">
    <property type="protein sequence ID" value="KAE9015693.1"/>
    <property type="molecule type" value="Genomic_DNA"/>
</dbReference>
<dbReference type="AlphaFoldDB" id="A0A6A3SR15"/>
<protein>
    <submittedName>
        <fullName evidence="3">Uncharacterized protein</fullName>
    </submittedName>
</protein>
<dbReference type="Proteomes" id="UP000486351">
    <property type="component" value="Unassembled WGS sequence"/>
</dbReference>
<evidence type="ECO:0000313" key="8">
    <source>
        <dbReference type="EMBL" id="KAE9242154.1"/>
    </source>
</evidence>
<dbReference type="Proteomes" id="UP000476176">
    <property type="component" value="Unassembled WGS sequence"/>
</dbReference>
<evidence type="ECO:0000313" key="2">
    <source>
        <dbReference type="EMBL" id="KAE9015693.1"/>
    </source>
</evidence>
<evidence type="ECO:0000313" key="1">
    <source>
        <dbReference type="EMBL" id="KAE8942326.1"/>
    </source>
</evidence>
<gene>
    <name evidence="9" type="ORF">PF001_g6870</name>
    <name evidence="7" type="ORF">PF002_g8915</name>
    <name evidence="8" type="ORF">PF004_g6743</name>
    <name evidence="6" type="ORF">PF005_g7666</name>
    <name evidence="5" type="ORF">PF006_g6798</name>
    <name evidence="3" type="ORF">PF007_g7886</name>
    <name evidence="10" type="ORF">PF008_g6948</name>
    <name evidence="1" type="ORF">PF009_g7928</name>
    <name evidence="4" type="ORF">PF010_g6402</name>
    <name evidence="2" type="ORF">PF011_g7511</name>
</gene>
<evidence type="ECO:0000313" key="16">
    <source>
        <dbReference type="Proteomes" id="UP000441208"/>
    </source>
</evidence>
<dbReference type="Proteomes" id="UP000440732">
    <property type="component" value="Unassembled WGS sequence"/>
</dbReference>
<reference evidence="11 12" key="1">
    <citation type="submission" date="2018-08" db="EMBL/GenBank/DDBJ databases">
        <title>Genomic investigation of the strawberry pathogen Phytophthora fragariae indicates pathogenicity is determined by transcriptional variation in three key races.</title>
        <authorList>
            <person name="Adams T.M."/>
            <person name="Armitage A.D."/>
            <person name="Sobczyk M.K."/>
            <person name="Bates H.J."/>
            <person name="Dunwell J.M."/>
            <person name="Nellist C.F."/>
            <person name="Harrison R.J."/>
        </authorList>
    </citation>
    <scope>NUCLEOTIDE SEQUENCE [LARGE SCALE GENOMIC DNA]</scope>
    <source>
        <strain evidence="9 13">A4</strain>
        <strain evidence="7 14">BC-1</strain>
        <strain evidence="8 18">BC-23</strain>
        <strain evidence="6 12">NOV-27</strain>
        <strain evidence="5 15">NOV-5</strain>
        <strain evidence="3 16">NOV-71</strain>
        <strain evidence="10 19">NOV-77</strain>
        <strain evidence="1 11">NOV-9</strain>
        <strain evidence="4 20">ONT-3</strain>
        <strain evidence="2 17">SCRP245</strain>
    </source>
</reference>
<dbReference type="Proteomes" id="UP000429523">
    <property type="component" value="Unassembled WGS sequence"/>
</dbReference>
<evidence type="ECO:0000313" key="13">
    <source>
        <dbReference type="Proteomes" id="UP000437068"/>
    </source>
</evidence>
<comment type="caution">
    <text evidence="3">The sequence shown here is derived from an EMBL/GenBank/DDBJ whole genome shotgun (WGS) entry which is preliminary data.</text>
</comment>
<dbReference type="EMBL" id="QXGD01000356">
    <property type="protein sequence ID" value="KAE9242124.1"/>
    <property type="molecule type" value="Genomic_DNA"/>
</dbReference>